<dbReference type="EMBL" id="PDNU01000007">
    <property type="protein sequence ID" value="PHK95751.1"/>
    <property type="molecule type" value="Genomic_DNA"/>
</dbReference>
<dbReference type="OrthoDB" id="140919at2"/>
<dbReference type="InterPro" id="IPR035476">
    <property type="entry name" value="SIS_PGI_1"/>
</dbReference>
<dbReference type="FunFam" id="1.10.1390.10:FF:000001">
    <property type="entry name" value="Glucose-6-phosphate isomerase"/>
    <property type="match status" value="1"/>
</dbReference>
<evidence type="ECO:0000256" key="4">
    <source>
        <dbReference type="ARBA" id="ARBA00023152"/>
    </source>
</evidence>
<evidence type="ECO:0000256" key="6">
    <source>
        <dbReference type="ARBA" id="ARBA00029321"/>
    </source>
</evidence>
<dbReference type="GO" id="GO:0097367">
    <property type="term" value="F:carbohydrate derivative binding"/>
    <property type="evidence" value="ECO:0007669"/>
    <property type="project" value="InterPro"/>
</dbReference>
<protein>
    <recommendedName>
        <fullName evidence="7">Glucose-6-phosphate isomerase</fullName>
        <shortName evidence="7">GPI</shortName>
        <ecNumber evidence="7">5.3.1.9</ecNumber>
    </recommendedName>
    <alternativeName>
        <fullName evidence="7">Phosphoglucose isomerase</fullName>
        <shortName evidence="7">PGI</shortName>
    </alternativeName>
    <alternativeName>
        <fullName evidence="7">Phosphohexose isomerase</fullName>
        <shortName evidence="7">PHI</shortName>
    </alternativeName>
</protein>
<dbReference type="UniPathway" id="UPA00109">
    <property type="reaction ID" value="UER00181"/>
</dbReference>
<evidence type="ECO:0000256" key="3">
    <source>
        <dbReference type="ARBA" id="ARBA00022432"/>
    </source>
</evidence>
<dbReference type="PROSITE" id="PS51463">
    <property type="entry name" value="P_GLUCOSE_ISOMERASE_3"/>
    <property type="match status" value="1"/>
</dbReference>
<dbReference type="EC" id="5.3.1.9" evidence="7"/>
<dbReference type="InterPro" id="IPR018189">
    <property type="entry name" value="Phosphoglucose_isomerase_CS"/>
</dbReference>
<feature type="active site" evidence="7">
    <location>
        <position position="387"/>
    </location>
</feature>
<feature type="active site" description="Proton donor" evidence="7">
    <location>
        <position position="356"/>
    </location>
</feature>
<comment type="function">
    <text evidence="7">Catalyzes the reversible isomerization of glucose-6-phosphate to fructose-6-phosphate.</text>
</comment>
<sequence length="553" mass="60749">MTLSARETAWARIHSLAQRPGAGSIRALFDADPERFRRFHRRACGILLDLSKTSIDDEVLAGLLELARAARVTERRDAMAAGQIINQTERRAVLHMALRAPRSAGFRAALPEGGYEDAGASVEETLERMRQFTHAIHTGDIRGATGETFTDVINIGIGGSDLGPFMVGRALWTVRSPMRPLYLANADAHNWEAIRPRLNPHRTLMLVASKTFTTAETMANARVVRGWLERNLGEAGARRHMVALSTNTEATTAFGIAPERVFGFHDWVGGRFSLWSAIGLSIALSCGWDEFAQLLAGARSMDEHFLSAPPEENLPLLLALITAWHVNGLGLKAHAILPYDHRLSRFPAHLQQLEMESLGKRVTLSGEPVRHETGPVIFGEPGTNAQHSFMQLLHQGTTPVPADFVLVANPNHPYADNHRLLLANGLAQAEALLRGRTAPEVTEEMRRAGTPEEEIARLLPHRLFPGDRPSTTLLLERLDAYTLGQLVALYEHKVFCLGALWDIDAFDQWGVELGKQLAKSILPELEPAGRVGSHDPSTAGLIGRIRAMQGNPD</sequence>
<keyword evidence="10" id="KW-1185">Reference proteome</keyword>
<dbReference type="Pfam" id="PF00342">
    <property type="entry name" value="PGI"/>
    <property type="match status" value="1"/>
</dbReference>
<evidence type="ECO:0000256" key="1">
    <source>
        <dbReference type="ARBA" id="ARBA00004926"/>
    </source>
</evidence>
<dbReference type="UniPathway" id="UPA00138"/>
<dbReference type="GO" id="GO:0005829">
    <property type="term" value="C:cytosol"/>
    <property type="evidence" value="ECO:0007669"/>
    <property type="project" value="TreeGrafter"/>
</dbReference>
<dbReference type="InterPro" id="IPR035482">
    <property type="entry name" value="SIS_PGI_2"/>
</dbReference>
<dbReference type="HAMAP" id="MF_00473">
    <property type="entry name" value="G6P_isomerase"/>
    <property type="match status" value="1"/>
</dbReference>
<evidence type="ECO:0000256" key="2">
    <source>
        <dbReference type="ARBA" id="ARBA00006604"/>
    </source>
</evidence>
<dbReference type="PRINTS" id="PR00662">
    <property type="entry name" value="G6PISOMERASE"/>
</dbReference>
<accession>A0A2C6ZB81</accession>
<keyword evidence="4 7" id="KW-0324">Glycolysis</keyword>
<dbReference type="SUPFAM" id="SSF53697">
    <property type="entry name" value="SIS domain"/>
    <property type="match status" value="1"/>
</dbReference>
<dbReference type="PANTHER" id="PTHR11469:SF1">
    <property type="entry name" value="GLUCOSE-6-PHOSPHATE ISOMERASE"/>
    <property type="match status" value="1"/>
</dbReference>
<dbReference type="GO" id="GO:0004347">
    <property type="term" value="F:glucose-6-phosphate isomerase activity"/>
    <property type="evidence" value="ECO:0007669"/>
    <property type="project" value="UniProtKB-UniRule"/>
</dbReference>
<keyword evidence="3 7" id="KW-0312">Gluconeogenesis</keyword>
<dbReference type="InterPro" id="IPR023096">
    <property type="entry name" value="G6P_Isomerase_C"/>
</dbReference>
<keyword evidence="7" id="KW-0963">Cytoplasm</keyword>
<comment type="caution">
    <text evidence="9">The sequence shown here is derived from an EMBL/GenBank/DDBJ whole genome shotgun (WGS) entry which is preliminary data.</text>
</comment>
<dbReference type="Gene3D" id="3.40.50.10490">
    <property type="entry name" value="Glucose-6-phosphate isomerase like protein, domain 1"/>
    <property type="match status" value="2"/>
</dbReference>
<dbReference type="InterPro" id="IPR001672">
    <property type="entry name" value="G6P_Isomerase"/>
</dbReference>
<comment type="pathway">
    <text evidence="7">Carbohydrate biosynthesis; gluconeogenesis.</text>
</comment>
<evidence type="ECO:0000313" key="9">
    <source>
        <dbReference type="EMBL" id="PHK95751.1"/>
    </source>
</evidence>
<keyword evidence="5 7" id="KW-0413">Isomerase</keyword>
<reference evidence="9 10" key="1">
    <citation type="submission" date="2017-10" db="EMBL/GenBank/DDBJ databases">
        <authorList>
            <person name="Banno H."/>
            <person name="Chua N.-H."/>
        </authorList>
    </citation>
    <scope>NUCLEOTIDE SEQUENCE [LARGE SCALE GENOMIC DNA]</scope>
    <source>
        <strain evidence="9 10">YW11</strain>
    </source>
</reference>
<dbReference type="AlphaFoldDB" id="A0A2C6ZB81"/>
<comment type="similarity">
    <text evidence="2 7 8">Belongs to the GPI family.</text>
</comment>
<dbReference type="CDD" id="cd05016">
    <property type="entry name" value="SIS_PGI_2"/>
    <property type="match status" value="1"/>
</dbReference>
<feature type="active site" evidence="7">
    <location>
        <position position="515"/>
    </location>
</feature>
<evidence type="ECO:0000256" key="8">
    <source>
        <dbReference type="RuleBase" id="RU000612"/>
    </source>
</evidence>
<name>A0A2C6ZB81_9PROT</name>
<organism evidence="9 10">
    <name type="scientific">Teichococcus rhizosphaerae</name>
    <dbReference type="NCBI Taxonomy" id="1335062"/>
    <lineage>
        <taxon>Bacteria</taxon>
        <taxon>Pseudomonadati</taxon>
        <taxon>Pseudomonadota</taxon>
        <taxon>Alphaproteobacteria</taxon>
        <taxon>Acetobacterales</taxon>
        <taxon>Roseomonadaceae</taxon>
        <taxon>Roseomonas</taxon>
    </lineage>
</organism>
<dbReference type="PROSITE" id="PS00174">
    <property type="entry name" value="P_GLUCOSE_ISOMERASE_2"/>
    <property type="match status" value="1"/>
</dbReference>
<comment type="catalytic activity">
    <reaction evidence="6 7 8">
        <text>alpha-D-glucose 6-phosphate = beta-D-fructose 6-phosphate</text>
        <dbReference type="Rhea" id="RHEA:11816"/>
        <dbReference type="ChEBI" id="CHEBI:57634"/>
        <dbReference type="ChEBI" id="CHEBI:58225"/>
        <dbReference type="EC" id="5.3.1.9"/>
    </reaction>
</comment>
<comment type="subcellular location">
    <subcellularLocation>
        <location evidence="7">Cytoplasm</location>
    </subcellularLocation>
</comment>
<dbReference type="CDD" id="cd05015">
    <property type="entry name" value="SIS_PGI_1"/>
    <property type="match status" value="1"/>
</dbReference>
<dbReference type="NCBIfam" id="NF001211">
    <property type="entry name" value="PRK00179.1"/>
    <property type="match status" value="1"/>
</dbReference>
<gene>
    <name evidence="7" type="primary">pgi</name>
    <name evidence="9" type="ORF">CR162_06360</name>
</gene>
<dbReference type="GO" id="GO:0051156">
    <property type="term" value="P:glucose 6-phosphate metabolic process"/>
    <property type="evidence" value="ECO:0007669"/>
    <property type="project" value="TreeGrafter"/>
</dbReference>
<evidence type="ECO:0000256" key="7">
    <source>
        <dbReference type="HAMAP-Rule" id="MF_00473"/>
    </source>
</evidence>
<dbReference type="RefSeq" id="WP_099094710.1">
    <property type="nucleotide sequence ID" value="NZ_PDNU01000007.1"/>
</dbReference>
<proteinExistence type="inferred from homology"/>
<dbReference type="InterPro" id="IPR046348">
    <property type="entry name" value="SIS_dom_sf"/>
</dbReference>
<comment type="pathway">
    <text evidence="1 7 8">Carbohydrate degradation; glycolysis; D-glyceraldehyde 3-phosphate and glycerone phosphate from D-glucose: step 2/4.</text>
</comment>
<dbReference type="GO" id="GO:0006096">
    <property type="term" value="P:glycolytic process"/>
    <property type="evidence" value="ECO:0007669"/>
    <property type="project" value="UniProtKB-UniRule"/>
</dbReference>
<dbReference type="Gene3D" id="1.10.1390.10">
    <property type="match status" value="1"/>
</dbReference>
<dbReference type="Proteomes" id="UP000223527">
    <property type="component" value="Unassembled WGS sequence"/>
</dbReference>
<dbReference type="PANTHER" id="PTHR11469">
    <property type="entry name" value="GLUCOSE-6-PHOSPHATE ISOMERASE"/>
    <property type="match status" value="1"/>
</dbReference>
<dbReference type="GO" id="GO:0006094">
    <property type="term" value="P:gluconeogenesis"/>
    <property type="evidence" value="ECO:0007669"/>
    <property type="project" value="UniProtKB-UniRule"/>
</dbReference>
<dbReference type="GO" id="GO:0048029">
    <property type="term" value="F:monosaccharide binding"/>
    <property type="evidence" value="ECO:0007669"/>
    <property type="project" value="TreeGrafter"/>
</dbReference>
<evidence type="ECO:0000256" key="5">
    <source>
        <dbReference type="ARBA" id="ARBA00023235"/>
    </source>
</evidence>
<evidence type="ECO:0000313" key="10">
    <source>
        <dbReference type="Proteomes" id="UP000223527"/>
    </source>
</evidence>
<dbReference type="PROSITE" id="PS00765">
    <property type="entry name" value="P_GLUCOSE_ISOMERASE_1"/>
    <property type="match status" value="1"/>
</dbReference>